<feature type="domain" description="C-type lectin" evidence="3">
    <location>
        <begin position="28"/>
        <end position="142"/>
    </location>
</feature>
<dbReference type="CDD" id="cd00037">
    <property type="entry name" value="CLECT"/>
    <property type="match status" value="1"/>
</dbReference>
<evidence type="ECO:0000256" key="1">
    <source>
        <dbReference type="SAM" id="MobiDB-lite"/>
    </source>
</evidence>
<dbReference type="InterPro" id="IPR016187">
    <property type="entry name" value="CTDL_fold"/>
</dbReference>
<feature type="chain" id="PRO_5044014008" evidence="2">
    <location>
        <begin position="22"/>
        <end position="280"/>
    </location>
</feature>
<dbReference type="PANTHER" id="PTHR22803">
    <property type="entry name" value="MANNOSE, PHOSPHOLIPASE, LECTIN RECEPTOR RELATED"/>
    <property type="match status" value="1"/>
</dbReference>
<dbReference type="InterPro" id="IPR016186">
    <property type="entry name" value="C-type_lectin-like/link_sf"/>
</dbReference>
<protein>
    <submittedName>
        <fullName evidence="4">C-type lectin domain family 4 member</fullName>
    </submittedName>
</protein>
<proteinExistence type="predicted"/>
<feature type="signal peptide" evidence="2">
    <location>
        <begin position="1"/>
        <end position="21"/>
    </location>
</feature>
<evidence type="ECO:0000259" key="3">
    <source>
        <dbReference type="PROSITE" id="PS50041"/>
    </source>
</evidence>
<gene>
    <name evidence="4" type="ORF">AKO1_014894</name>
</gene>
<dbReference type="Gene3D" id="3.10.100.10">
    <property type="entry name" value="Mannose-Binding Protein A, subunit A"/>
    <property type="match status" value="1"/>
</dbReference>
<keyword evidence="5" id="KW-1185">Reference proteome</keyword>
<organism evidence="4 5">
    <name type="scientific">Acrasis kona</name>
    <dbReference type="NCBI Taxonomy" id="1008807"/>
    <lineage>
        <taxon>Eukaryota</taxon>
        <taxon>Discoba</taxon>
        <taxon>Heterolobosea</taxon>
        <taxon>Tetramitia</taxon>
        <taxon>Eutetramitia</taxon>
        <taxon>Acrasidae</taxon>
        <taxon>Acrasis</taxon>
    </lineage>
</organism>
<dbReference type="InterPro" id="IPR050111">
    <property type="entry name" value="C-type_lectin/snaclec_domain"/>
</dbReference>
<feature type="region of interest" description="Disordered" evidence="1">
    <location>
        <begin position="180"/>
        <end position="203"/>
    </location>
</feature>
<evidence type="ECO:0000256" key="2">
    <source>
        <dbReference type="SAM" id="SignalP"/>
    </source>
</evidence>
<name>A0AAW2YZR7_9EUKA</name>
<dbReference type="SMART" id="SM00034">
    <property type="entry name" value="CLECT"/>
    <property type="match status" value="1"/>
</dbReference>
<dbReference type="AlphaFoldDB" id="A0AAW2YZR7"/>
<sequence>MICKIALFAFIVMITMVQPKAQDACHLYNGNCYFKSIQLKSHSGAESYCQSQGGHLASITSQDENNFITTLLSGVFTYWIGTTYGSNTWTDGSPYSYTNWDDDRKTVGRCAYIQKKELSNLLSNNGQWDTSTCTLPKFFVCKVPTATSIIEGATTTETPTTTTTAPLPTTTETVTTTLAPTEVSTTSAPTSPPTTQATTTEAPTTTTTAAIVSIAATTTAAPSTTSQVTSTTIPSKVIVTTTASQTTSIPEVNIIRSEESSAGKNVASVVLIVFVLVLFL</sequence>
<dbReference type="Proteomes" id="UP001431209">
    <property type="component" value="Unassembled WGS sequence"/>
</dbReference>
<dbReference type="InterPro" id="IPR001304">
    <property type="entry name" value="C-type_lectin-like"/>
</dbReference>
<dbReference type="EMBL" id="JAOPGA020000923">
    <property type="protein sequence ID" value="KAL0483011.1"/>
    <property type="molecule type" value="Genomic_DNA"/>
</dbReference>
<reference evidence="4 5" key="1">
    <citation type="submission" date="2024-03" db="EMBL/GenBank/DDBJ databases">
        <title>The Acrasis kona genome and developmental transcriptomes reveal deep origins of eukaryotic multicellular pathways.</title>
        <authorList>
            <person name="Sheikh S."/>
            <person name="Fu C.-J."/>
            <person name="Brown M.W."/>
            <person name="Baldauf S.L."/>
        </authorList>
    </citation>
    <scope>NUCLEOTIDE SEQUENCE [LARGE SCALE GENOMIC DNA]</scope>
    <source>
        <strain evidence="4 5">ATCC MYA-3509</strain>
    </source>
</reference>
<comment type="caution">
    <text evidence="4">The sequence shown here is derived from an EMBL/GenBank/DDBJ whole genome shotgun (WGS) entry which is preliminary data.</text>
</comment>
<accession>A0AAW2YZR7</accession>
<evidence type="ECO:0000313" key="4">
    <source>
        <dbReference type="EMBL" id="KAL0483011.1"/>
    </source>
</evidence>
<keyword evidence="2" id="KW-0732">Signal</keyword>
<dbReference type="SUPFAM" id="SSF56436">
    <property type="entry name" value="C-type lectin-like"/>
    <property type="match status" value="1"/>
</dbReference>
<dbReference type="PROSITE" id="PS50041">
    <property type="entry name" value="C_TYPE_LECTIN_2"/>
    <property type="match status" value="1"/>
</dbReference>
<dbReference type="Pfam" id="PF00059">
    <property type="entry name" value="Lectin_C"/>
    <property type="match status" value="1"/>
</dbReference>
<evidence type="ECO:0000313" key="5">
    <source>
        <dbReference type="Proteomes" id="UP001431209"/>
    </source>
</evidence>